<dbReference type="Proteomes" id="UP000634139">
    <property type="component" value="Unassembled WGS sequence"/>
</dbReference>
<protein>
    <submittedName>
        <fullName evidence="2">Uncharacterized protein</fullName>
    </submittedName>
</protein>
<comment type="caution">
    <text evidence="2">The sequence shown here is derived from an EMBL/GenBank/DDBJ whole genome shotgun (WGS) entry which is preliminary data.</text>
</comment>
<evidence type="ECO:0000313" key="3">
    <source>
        <dbReference type="Proteomes" id="UP000634139"/>
    </source>
</evidence>
<organism evidence="2 3">
    <name type="scientific">Novosphingobium arvoryzae</name>
    <dbReference type="NCBI Taxonomy" id="1256514"/>
    <lineage>
        <taxon>Bacteria</taxon>
        <taxon>Pseudomonadati</taxon>
        <taxon>Pseudomonadota</taxon>
        <taxon>Alphaproteobacteria</taxon>
        <taxon>Sphingomonadales</taxon>
        <taxon>Sphingomonadaceae</taxon>
        <taxon>Novosphingobium</taxon>
    </lineage>
</organism>
<keyword evidence="3" id="KW-1185">Reference proteome</keyword>
<dbReference type="AntiFam" id="ANF00102">
    <property type="entry name" value="Shadow ORF (opposite aat)"/>
</dbReference>
<feature type="compositionally biased region" description="Gly residues" evidence="1">
    <location>
        <begin position="21"/>
        <end position="36"/>
    </location>
</feature>
<feature type="region of interest" description="Disordered" evidence="1">
    <location>
        <begin position="1"/>
        <end position="51"/>
    </location>
</feature>
<accession>A0A918RDL4</accession>
<evidence type="ECO:0000256" key="1">
    <source>
        <dbReference type="SAM" id="MobiDB-lite"/>
    </source>
</evidence>
<evidence type="ECO:0000313" key="2">
    <source>
        <dbReference type="EMBL" id="GGZ93039.1"/>
    </source>
</evidence>
<dbReference type="AlphaFoldDB" id="A0A918RDL4"/>
<dbReference type="EMBL" id="BMZD01000002">
    <property type="protein sequence ID" value="GGZ93039.1"/>
    <property type="molecule type" value="Genomic_DNA"/>
</dbReference>
<proteinExistence type="predicted"/>
<name>A0A918RDL4_9SPHN</name>
<gene>
    <name evidence="2" type="ORF">GCM10011617_11000</name>
</gene>
<reference evidence="2" key="1">
    <citation type="journal article" date="2014" name="Int. J. Syst. Evol. Microbiol.">
        <title>Complete genome sequence of Corynebacterium casei LMG S-19264T (=DSM 44701T), isolated from a smear-ripened cheese.</title>
        <authorList>
            <consortium name="US DOE Joint Genome Institute (JGI-PGF)"/>
            <person name="Walter F."/>
            <person name="Albersmeier A."/>
            <person name="Kalinowski J."/>
            <person name="Ruckert C."/>
        </authorList>
    </citation>
    <scope>NUCLEOTIDE SEQUENCE</scope>
    <source>
        <strain evidence="2">KCTC 32422</strain>
    </source>
</reference>
<reference evidence="2" key="2">
    <citation type="submission" date="2020-09" db="EMBL/GenBank/DDBJ databases">
        <authorList>
            <person name="Sun Q."/>
            <person name="Kim S."/>
        </authorList>
    </citation>
    <scope>NUCLEOTIDE SEQUENCE</scope>
    <source>
        <strain evidence="2">KCTC 32422</strain>
    </source>
</reference>
<sequence length="131" mass="14030">MQQQVAGGDPSADPRIVRFASGGGASGHDLGKGGIAGHAEPAPAQRAGQRTRHVQAIERQDRALARFHPEHIRIVARVGHREHAAAIGQHQQVRVKRLRGYGGVHGGRLAEPVADRENKCAARLAIRENSV</sequence>